<evidence type="ECO:0000313" key="1">
    <source>
        <dbReference type="EMBL" id="KAI3803841.1"/>
    </source>
</evidence>
<accession>A0ACB9I7V9</accession>
<reference evidence="2" key="1">
    <citation type="journal article" date="2022" name="Mol. Ecol. Resour.">
        <title>The genomes of chicory, endive, great burdock and yacon provide insights into Asteraceae palaeo-polyploidization history and plant inulin production.</title>
        <authorList>
            <person name="Fan W."/>
            <person name="Wang S."/>
            <person name="Wang H."/>
            <person name="Wang A."/>
            <person name="Jiang F."/>
            <person name="Liu H."/>
            <person name="Zhao H."/>
            <person name="Xu D."/>
            <person name="Zhang Y."/>
        </authorList>
    </citation>
    <scope>NUCLEOTIDE SEQUENCE [LARGE SCALE GENOMIC DNA]</scope>
    <source>
        <strain evidence="2">cv. Yunnan</strain>
    </source>
</reference>
<proteinExistence type="predicted"/>
<dbReference type="EMBL" id="CM042027">
    <property type="protein sequence ID" value="KAI3803841.1"/>
    <property type="molecule type" value="Genomic_DNA"/>
</dbReference>
<evidence type="ECO:0000313" key="2">
    <source>
        <dbReference type="Proteomes" id="UP001056120"/>
    </source>
</evidence>
<name>A0ACB9I7V9_9ASTR</name>
<organism evidence="1 2">
    <name type="scientific">Smallanthus sonchifolius</name>
    <dbReference type="NCBI Taxonomy" id="185202"/>
    <lineage>
        <taxon>Eukaryota</taxon>
        <taxon>Viridiplantae</taxon>
        <taxon>Streptophyta</taxon>
        <taxon>Embryophyta</taxon>
        <taxon>Tracheophyta</taxon>
        <taxon>Spermatophyta</taxon>
        <taxon>Magnoliopsida</taxon>
        <taxon>eudicotyledons</taxon>
        <taxon>Gunneridae</taxon>
        <taxon>Pentapetalae</taxon>
        <taxon>asterids</taxon>
        <taxon>campanulids</taxon>
        <taxon>Asterales</taxon>
        <taxon>Asteraceae</taxon>
        <taxon>Asteroideae</taxon>
        <taxon>Heliantheae alliance</taxon>
        <taxon>Millerieae</taxon>
        <taxon>Smallanthus</taxon>
    </lineage>
</organism>
<comment type="caution">
    <text evidence="1">The sequence shown here is derived from an EMBL/GenBank/DDBJ whole genome shotgun (WGS) entry which is preliminary data.</text>
</comment>
<gene>
    <name evidence="1" type="ORF">L1987_32003</name>
</gene>
<reference evidence="1 2" key="2">
    <citation type="journal article" date="2022" name="Mol. Ecol. Resour.">
        <title>The genomes of chicory, endive, great burdock and yacon provide insights into Asteraceae paleo-polyploidization history and plant inulin production.</title>
        <authorList>
            <person name="Fan W."/>
            <person name="Wang S."/>
            <person name="Wang H."/>
            <person name="Wang A."/>
            <person name="Jiang F."/>
            <person name="Liu H."/>
            <person name="Zhao H."/>
            <person name="Xu D."/>
            <person name="Zhang Y."/>
        </authorList>
    </citation>
    <scope>NUCLEOTIDE SEQUENCE [LARGE SCALE GENOMIC DNA]</scope>
    <source>
        <strain evidence="2">cv. Yunnan</strain>
        <tissue evidence="1">Leaves</tissue>
    </source>
</reference>
<protein>
    <submittedName>
        <fullName evidence="1">Uncharacterized protein</fullName>
    </submittedName>
</protein>
<dbReference type="Proteomes" id="UP001056120">
    <property type="component" value="Linkage Group LG10"/>
</dbReference>
<sequence>MVFKNPKFDLNKNPADFYCNDELDKDNQFDDTALRLECFIQRGSKSAPGDGPDGCGLVLGLGPTPSVCCNNRDLGLKLGLSDHSTAAKSGSSSFSNGFGFHHVVDEGSTSAKRSGGYMPSLLLAPRISVPLQKVLISEPEPLVVSGFLAETASDQQTSSKKGEFSAGGVWCSQSTDCSKGAGGESGLWIKHGGGKRCVVDGWTRSAEGQAGLCVSHGGGRRCGYHGCKKGAQGSRIFCGVHGGGKLCALTGCTKGSTSFCKAQGGVKRCICGGEGKYEVFSRGRSDLCVGHGGRVQETEENKSSFLGITPRLFHGLSGHGPGPPDNHSLSCSSTVSNSTGWLGKPAKRRQLIPPQVLVPSSMKSSSSSLPFTRQSSSATDDTTGPKSFGLVVSEGRVHGGSLLPLVNRKLRK</sequence>
<keyword evidence="2" id="KW-1185">Reference proteome</keyword>